<organism evidence="1 2">
    <name type="scientific">Caulifigura coniformis</name>
    <dbReference type="NCBI Taxonomy" id="2527983"/>
    <lineage>
        <taxon>Bacteria</taxon>
        <taxon>Pseudomonadati</taxon>
        <taxon>Planctomycetota</taxon>
        <taxon>Planctomycetia</taxon>
        <taxon>Planctomycetales</taxon>
        <taxon>Planctomycetaceae</taxon>
        <taxon>Caulifigura</taxon>
    </lineage>
</organism>
<gene>
    <name evidence="1" type="ORF">Pan44_00690</name>
</gene>
<dbReference type="Gene3D" id="3.30.70.1290">
    <property type="entry name" value="Transposase IS200-like"/>
    <property type="match status" value="1"/>
</dbReference>
<evidence type="ECO:0000313" key="1">
    <source>
        <dbReference type="EMBL" id="QDT52061.1"/>
    </source>
</evidence>
<dbReference type="GO" id="GO:0003677">
    <property type="term" value="F:DNA binding"/>
    <property type="evidence" value="ECO:0007669"/>
    <property type="project" value="InterPro"/>
</dbReference>
<dbReference type="InParanoid" id="A0A517S7E7"/>
<name>A0A517S7E7_9PLAN</name>
<evidence type="ECO:0000313" key="2">
    <source>
        <dbReference type="Proteomes" id="UP000315700"/>
    </source>
</evidence>
<dbReference type="GO" id="GO:0004803">
    <property type="term" value="F:transposase activity"/>
    <property type="evidence" value="ECO:0007669"/>
    <property type="project" value="InterPro"/>
</dbReference>
<accession>A0A517S7E7</accession>
<sequence length="64" mass="7440">MRVRSQAGAWEREGEYIHNNPLKRGYVDDPVSWRYSSAGNYAKRPGLIDVLTEWSSTNREAELR</sequence>
<proteinExistence type="predicted"/>
<dbReference type="Proteomes" id="UP000315700">
    <property type="component" value="Chromosome"/>
</dbReference>
<dbReference type="KEGG" id="ccos:Pan44_00690"/>
<keyword evidence="2" id="KW-1185">Reference proteome</keyword>
<dbReference type="EMBL" id="CP036271">
    <property type="protein sequence ID" value="QDT52061.1"/>
    <property type="molecule type" value="Genomic_DNA"/>
</dbReference>
<evidence type="ECO:0008006" key="3">
    <source>
        <dbReference type="Google" id="ProtNLM"/>
    </source>
</evidence>
<dbReference type="InterPro" id="IPR036515">
    <property type="entry name" value="Transposase_17_sf"/>
</dbReference>
<dbReference type="GO" id="GO:0006313">
    <property type="term" value="P:DNA transposition"/>
    <property type="evidence" value="ECO:0007669"/>
    <property type="project" value="InterPro"/>
</dbReference>
<reference evidence="1 2" key="1">
    <citation type="submission" date="2019-02" db="EMBL/GenBank/DDBJ databases">
        <title>Deep-cultivation of Planctomycetes and their phenomic and genomic characterization uncovers novel biology.</title>
        <authorList>
            <person name="Wiegand S."/>
            <person name="Jogler M."/>
            <person name="Boedeker C."/>
            <person name="Pinto D."/>
            <person name="Vollmers J."/>
            <person name="Rivas-Marin E."/>
            <person name="Kohn T."/>
            <person name="Peeters S.H."/>
            <person name="Heuer A."/>
            <person name="Rast P."/>
            <person name="Oberbeckmann S."/>
            <person name="Bunk B."/>
            <person name="Jeske O."/>
            <person name="Meyerdierks A."/>
            <person name="Storesund J.E."/>
            <person name="Kallscheuer N."/>
            <person name="Luecker S."/>
            <person name="Lage O.M."/>
            <person name="Pohl T."/>
            <person name="Merkel B.J."/>
            <person name="Hornburger P."/>
            <person name="Mueller R.-W."/>
            <person name="Bruemmer F."/>
            <person name="Labrenz M."/>
            <person name="Spormann A.M."/>
            <person name="Op den Camp H."/>
            <person name="Overmann J."/>
            <person name="Amann R."/>
            <person name="Jetten M.S.M."/>
            <person name="Mascher T."/>
            <person name="Medema M.H."/>
            <person name="Devos D.P."/>
            <person name="Kaster A.-K."/>
            <person name="Ovreas L."/>
            <person name="Rohde M."/>
            <person name="Galperin M.Y."/>
            <person name="Jogler C."/>
        </authorList>
    </citation>
    <scope>NUCLEOTIDE SEQUENCE [LARGE SCALE GENOMIC DNA]</scope>
    <source>
        <strain evidence="1 2">Pan44</strain>
    </source>
</reference>
<protein>
    <recommendedName>
        <fullName evidence="3">Transposase IS200-like domain-containing protein</fullName>
    </recommendedName>
</protein>
<dbReference type="AlphaFoldDB" id="A0A517S7E7"/>